<evidence type="ECO:0000313" key="3">
    <source>
        <dbReference type="Proteomes" id="UP000590511"/>
    </source>
</evidence>
<reference evidence="2 3" key="1">
    <citation type="submission" date="2020-08" db="EMBL/GenBank/DDBJ databases">
        <title>Sequencing the genomes of 1000 actinobacteria strains.</title>
        <authorList>
            <person name="Klenk H.-P."/>
        </authorList>
    </citation>
    <scope>NUCLEOTIDE SEQUENCE [LARGE SCALE GENOMIC DNA]</scope>
    <source>
        <strain evidence="2 3">DSM 43150</strain>
    </source>
</reference>
<dbReference type="Proteomes" id="UP000631312">
    <property type="component" value="Unassembled WGS sequence"/>
</dbReference>
<evidence type="ECO:0000313" key="1">
    <source>
        <dbReference type="EMBL" id="GIE44807.1"/>
    </source>
</evidence>
<evidence type="ECO:0000313" key="2">
    <source>
        <dbReference type="EMBL" id="MBB4752507.1"/>
    </source>
</evidence>
<keyword evidence="4" id="KW-1185">Reference proteome</keyword>
<name>A0A7W7MJC5_9ACTN</name>
<dbReference type="RefSeq" id="WP_188124341.1">
    <property type="nucleotide sequence ID" value="NZ_BOMP01000143.1"/>
</dbReference>
<comment type="caution">
    <text evidence="2">The sequence shown here is derived from an EMBL/GenBank/DDBJ whole genome shotgun (WGS) entry which is preliminary data.</text>
</comment>
<dbReference type="Proteomes" id="UP000590511">
    <property type="component" value="Unassembled WGS sequence"/>
</dbReference>
<dbReference type="AlphaFoldDB" id="A0A7W7MJC5"/>
<dbReference type="EMBL" id="BOMP01000143">
    <property type="protein sequence ID" value="GIE44807.1"/>
    <property type="molecule type" value="Genomic_DNA"/>
</dbReference>
<evidence type="ECO:0000313" key="4">
    <source>
        <dbReference type="Proteomes" id="UP000631312"/>
    </source>
</evidence>
<accession>A0A7W7MJC5</accession>
<gene>
    <name evidence="1" type="ORF">Alo02nite_77050</name>
    <name evidence="2" type="ORF">BJ964_006668</name>
</gene>
<organism evidence="2 3">
    <name type="scientific">Actinoplanes lobatus</name>
    <dbReference type="NCBI Taxonomy" id="113568"/>
    <lineage>
        <taxon>Bacteria</taxon>
        <taxon>Bacillati</taxon>
        <taxon>Actinomycetota</taxon>
        <taxon>Actinomycetes</taxon>
        <taxon>Micromonosporales</taxon>
        <taxon>Micromonosporaceae</taxon>
        <taxon>Actinoplanes</taxon>
    </lineage>
</organism>
<proteinExistence type="predicted"/>
<sequence>MSYDPVLTAIAAFTNDALPEHVWRHDTNMSGPIGDLAVLLARAAVQVTETAELLARVLDRTADGCRRHAGTITAAATVEPTLLDRDLIHVIQQQERFTAHRDFMLALYQAWRLHRPGSADPRHRRILTVPYDPTHGMAALTTDDDRHWRVTPDPVAATAYGIPAAAAMLIGDIHTTNHGWQPTAYTRTDDPAANPHLTFRLPVTATEDAAVRSLLRWWHLLSTDPDRARTPDQLTAEEQTSLSA</sequence>
<reference evidence="1 4" key="2">
    <citation type="submission" date="2021-01" db="EMBL/GenBank/DDBJ databases">
        <title>Whole genome shotgun sequence of Actinoplanes lobatus NBRC 12513.</title>
        <authorList>
            <person name="Komaki H."/>
            <person name="Tamura T."/>
        </authorList>
    </citation>
    <scope>NUCLEOTIDE SEQUENCE [LARGE SCALE GENOMIC DNA]</scope>
    <source>
        <strain evidence="1 4">NBRC 12513</strain>
    </source>
</reference>
<dbReference type="EMBL" id="JACHNC010000001">
    <property type="protein sequence ID" value="MBB4752507.1"/>
    <property type="molecule type" value="Genomic_DNA"/>
</dbReference>
<protein>
    <submittedName>
        <fullName evidence="2">Uncharacterized protein</fullName>
    </submittedName>
</protein>